<evidence type="ECO:0000313" key="3">
    <source>
        <dbReference type="EMBL" id="KAA5804434.1"/>
    </source>
</evidence>
<protein>
    <submittedName>
        <fullName evidence="3">Uncharacterized protein</fullName>
    </submittedName>
</protein>
<evidence type="ECO:0000256" key="1">
    <source>
        <dbReference type="ARBA" id="ARBA00022737"/>
    </source>
</evidence>
<dbReference type="AlphaFoldDB" id="A0A5M6ZL07"/>
<keyword evidence="1" id="KW-0677">Repeat</keyword>
<gene>
    <name evidence="3" type="ORF">F1654_00010</name>
</gene>
<dbReference type="EMBL" id="VWOJ01000001">
    <property type="protein sequence ID" value="KAA5804434.1"/>
    <property type="molecule type" value="Genomic_DNA"/>
</dbReference>
<dbReference type="Pfam" id="PF13432">
    <property type="entry name" value="TPR_16"/>
    <property type="match status" value="1"/>
</dbReference>
<dbReference type="InterPro" id="IPR019734">
    <property type="entry name" value="TPR_rpt"/>
</dbReference>
<dbReference type="PANTHER" id="PTHR45586">
    <property type="entry name" value="TPR REPEAT-CONTAINING PROTEIN PA4667"/>
    <property type="match status" value="1"/>
</dbReference>
<dbReference type="Pfam" id="PF13759">
    <property type="entry name" value="2OG-FeII_Oxy_5"/>
    <property type="match status" value="1"/>
</dbReference>
<evidence type="ECO:0000256" key="2">
    <source>
        <dbReference type="ARBA" id="ARBA00022803"/>
    </source>
</evidence>
<proteinExistence type="predicted"/>
<name>A0A5M6ZL07_9PROT</name>
<reference evidence="3 4" key="1">
    <citation type="submission" date="2019-09" db="EMBL/GenBank/DDBJ databases">
        <authorList>
            <person name="Kevbrin V."/>
            <person name="Grouzdev D.S."/>
        </authorList>
    </citation>
    <scope>NUCLEOTIDE SEQUENCE [LARGE SCALE GENOMIC DNA]</scope>
    <source>
        <strain evidence="3 4">G-192</strain>
    </source>
</reference>
<dbReference type="InterPro" id="IPR012668">
    <property type="entry name" value="CHP02466"/>
</dbReference>
<dbReference type="PANTHER" id="PTHR45586:SF1">
    <property type="entry name" value="LIPOPOLYSACCHARIDE ASSEMBLY PROTEIN B"/>
    <property type="match status" value="1"/>
</dbReference>
<organism evidence="3 4">
    <name type="scientific">Alkalicaulis satelles</name>
    <dbReference type="NCBI Taxonomy" id="2609175"/>
    <lineage>
        <taxon>Bacteria</taxon>
        <taxon>Pseudomonadati</taxon>
        <taxon>Pseudomonadota</taxon>
        <taxon>Alphaproteobacteria</taxon>
        <taxon>Maricaulales</taxon>
        <taxon>Maricaulaceae</taxon>
        <taxon>Alkalicaulis</taxon>
    </lineage>
</organism>
<comment type="caution">
    <text evidence="3">The sequence shown here is derived from an EMBL/GenBank/DDBJ whole genome shotgun (WGS) entry which is preliminary data.</text>
</comment>
<keyword evidence="2" id="KW-0802">TPR repeat</keyword>
<dbReference type="Gene3D" id="2.60.120.620">
    <property type="entry name" value="q2cbj1_9rhob like domain"/>
    <property type="match status" value="1"/>
</dbReference>
<dbReference type="InterPro" id="IPR011990">
    <property type="entry name" value="TPR-like_helical_dom_sf"/>
</dbReference>
<dbReference type="InterPro" id="IPR051012">
    <property type="entry name" value="CellSynth/LPSAsmb/PSIAsmb"/>
</dbReference>
<keyword evidence="4" id="KW-1185">Reference proteome</keyword>
<dbReference type="SMART" id="SM00028">
    <property type="entry name" value="TPR"/>
    <property type="match status" value="4"/>
</dbReference>
<dbReference type="SUPFAM" id="SSF48452">
    <property type="entry name" value="TPR-like"/>
    <property type="match status" value="2"/>
</dbReference>
<dbReference type="Pfam" id="PF13181">
    <property type="entry name" value="TPR_8"/>
    <property type="match status" value="1"/>
</dbReference>
<sequence length="465" mass="50135">MSVSLQAMTNQAQALKSAGRMEEALSAYEAAAAAWPQSAVAVHNLAATLGDMGRHEESAQTARRAIAMGLKAAETRLVLARALMNTGDLDGAAGAFDAACAANPFLSDAQYERCQLIWMRTGDRSEALKPLERDRTARPGSGPLDFVRARVLEYTGDMDAACQAIEALASREPGNVLLQCQAAHMLNQHGRTQAALARARRAMELAPDQFVALEAWTNACLAAGDSAGARDGASRMLALAPDNQQAVNLQAMVWRMTGDARFGEVYDYDSFVRAQTIDAPPGWSSRADYLKDLAAELKAAHPYAAHPFGQSVRHGSQRPDILSVQTPAIQAFRTAMSPLVDAYIDGLGAGADPLRRRRSAQWRIHGIWSVWLPPGGFHADHVHPQGWLSSAFYVELPSAVDSGGREGWIRFGESGIPAAPAQTAQHWVRPEPGMLVLFPSYMWHGTVPFGGKEARLTMAMDIVPA</sequence>
<accession>A0A5M6ZL07</accession>
<dbReference type="Proteomes" id="UP000325122">
    <property type="component" value="Unassembled WGS sequence"/>
</dbReference>
<dbReference type="RefSeq" id="WP_150021465.1">
    <property type="nucleotide sequence ID" value="NZ_VWOJ01000001.1"/>
</dbReference>
<evidence type="ECO:0000313" key="4">
    <source>
        <dbReference type="Proteomes" id="UP000325122"/>
    </source>
</evidence>
<dbReference type="Gene3D" id="1.25.40.10">
    <property type="entry name" value="Tetratricopeptide repeat domain"/>
    <property type="match status" value="1"/>
</dbReference>